<dbReference type="PANTHER" id="PTHR45761">
    <property type="entry name" value="EXTENDED SYNAPTOTAGMIN-LIKE PROTEIN 2, ISOFORM C"/>
    <property type="match status" value="1"/>
</dbReference>
<organism evidence="2 3">
    <name type="scientific">Molorchus minor</name>
    <dbReference type="NCBI Taxonomy" id="1323400"/>
    <lineage>
        <taxon>Eukaryota</taxon>
        <taxon>Metazoa</taxon>
        <taxon>Ecdysozoa</taxon>
        <taxon>Arthropoda</taxon>
        <taxon>Hexapoda</taxon>
        <taxon>Insecta</taxon>
        <taxon>Pterygota</taxon>
        <taxon>Neoptera</taxon>
        <taxon>Endopterygota</taxon>
        <taxon>Coleoptera</taxon>
        <taxon>Polyphaga</taxon>
        <taxon>Cucujiformia</taxon>
        <taxon>Chrysomeloidea</taxon>
        <taxon>Cerambycidae</taxon>
        <taxon>Lamiinae</taxon>
        <taxon>Monochamini</taxon>
        <taxon>Molorchus</taxon>
    </lineage>
</organism>
<dbReference type="Proteomes" id="UP001162164">
    <property type="component" value="Unassembled WGS sequence"/>
</dbReference>
<gene>
    <name evidence="2" type="ORF">NQ317_015307</name>
</gene>
<dbReference type="InterPro" id="IPR035892">
    <property type="entry name" value="C2_domain_sf"/>
</dbReference>
<dbReference type="SUPFAM" id="SSF49562">
    <property type="entry name" value="C2 domain (Calcium/lipid-binding domain, CaLB)"/>
    <property type="match status" value="1"/>
</dbReference>
<dbReference type="Gene3D" id="2.60.40.150">
    <property type="entry name" value="C2 domain"/>
    <property type="match status" value="1"/>
</dbReference>
<evidence type="ECO:0000313" key="2">
    <source>
        <dbReference type="EMBL" id="KAJ8964462.1"/>
    </source>
</evidence>
<protein>
    <recommendedName>
        <fullName evidence="1">C2 domain-containing protein</fullName>
    </recommendedName>
</protein>
<dbReference type="Pfam" id="PF00168">
    <property type="entry name" value="C2"/>
    <property type="match status" value="1"/>
</dbReference>
<comment type="caution">
    <text evidence="2">The sequence shown here is derived from an EMBL/GenBank/DDBJ whole genome shotgun (WGS) entry which is preliminary data.</text>
</comment>
<dbReference type="EMBL" id="JAPWTJ010002776">
    <property type="protein sequence ID" value="KAJ8964462.1"/>
    <property type="molecule type" value="Genomic_DNA"/>
</dbReference>
<evidence type="ECO:0000259" key="1">
    <source>
        <dbReference type="PROSITE" id="PS50004"/>
    </source>
</evidence>
<keyword evidence="3" id="KW-1185">Reference proteome</keyword>
<accession>A0ABQ9ISW3</accession>
<dbReference type="PANTHER" id="PTHR45761:SF1">
    <property type="entry name" value="EXTENDED SYNAPTOTAGMIN-LIKE PROTEIN 2, ISOFORM C"/>
    <property type="match status" value="1"/>
</dbReference>
<proteinExistence type="predicted"/>
<dbReference type="InterPro" id="IPR000008">
    <property type="entry name" value="C2_dom"/>
</dbReference>
<sequence>MSELKVKPFKKPDPYIILTVGKKQQKTKIKKHTIDPIWEEGFSLLVSNPENDSLIISILDKHTDVKIDHLTYNIRNLFDKPGLQVSKEEFELSTSGTIILSFQLRILTNELFEDVTSESDSEEDLIRHDSIRSNISTKTGTYI</sequence>
<feature type="domain" description="C2" evidence="1">
    <location>
        <begin position="1"/>
        <end position="90"/>
    </location>
</feature>
<evidence type="ECO:0000313" key="3">
    <source>
        <dbReference type="Proteomes" id="UP001162164"/>
    </source>
</evidence>
<dbReference type="PROSITE" id="PS50004">
    <property type="entry name" value="C2"/>
    <property type="match status" value="1"/>
</dbReference>
<dbReference type="InterPro" id="IPR051634">
    <property type="entry name" value="Extended_Synaptotagmin"/>
</dbReference>
<reference evidence="2" key="1">
    <citation type="journal article" date="2023" name="Insect Mol. Biol.">
        <title>Genome sequencing provides insights into the evolution of gene families encoding plant cell wall-degrading enzymes in longhorned beetles.</title>
        <authorList>
            <person name="Shin N.R."/>
            <person name="Okamura Y."/>
            <person name="Kirsch R."/>
            <person name="Pauchet Y."/>
        </authorList>
    </citation>
    <scope>NUCLEOTIDE SEQUENCE</scope>
    <source>
        <strain evidence="2">MMC_N1</strain>
    </source>
</reference>
<name>A0ABQ9ISW3_9CUCU</name>